<sequence>MGLFSGKRAPPPRVPTDEVQPVHFFDDLDSYRGLVMCWTLVFEDVLDAEKLRDALARLLETGEWRRLGGRLRLNDAGKLEVHVPEKFTPSRPSSAFSHETFDTPIASHPLASRLPTPSEGPSIQDSADPLKPLTVASDVPRTLDDYLYTDAPQLSIRVVNFSDATLVAVQWPHVLGDALSLRCLVRNWSKVLAGREDEVEPLLGAREDPLADVGAGPKPAEEEPWVLADKALKRFGFFIFVVNFIWALVFGSKMEVKSICLPATTVAKLREGAIRDLADKADGDTAGDSDDKPKPPFISENDVVTAWATKMACLTIPTSRPVGVLNVFEARSRLPGALSTAACVSNIVFPSWTLLAPGEIASAPLGKTALTLRRSLASQITEGQIRAQLRAMRESIATLKRPPLVLEPRAEMVTFSSWEKAKLFEAVDFSPAIVKIGKAEGSPGRMSRPGGPRFHYSALVNENKTLRNVFNVVGKDPAGNFWLLGILPRRTWQLLEKEMRTM</sequence>
<protein>
    <submittedName>
        <fullName evidence="2">Transferase family domain-containing protein</fullName>
    </submittedName>
</protein>
<dbReference type="AlphaFoldDB" id="A0AA38VJZ3"/>
<accession>A0AA38VJZ3</accession>
<comment type="caution">
    <text evidence="2">The sequence shown here is derived from an EMBL/GenBank/DDBJ whole genome shotgun (WGS) entry which is preliminary data.</text>
</comment>
<organism evidence="2 3">
    <name type="scientific">Pleurostoma richardsiae</name>
    <dbReference type="NCBI Taxonomy" id="41990"/>
    <lineage>
        <taxon>Eukaryota</taxon>
        <taxon>Fungi</taxon>
        <taxon>Dikarya</taxon>
        <taxon>Ascomycota</taxon>
        <taxon>Pezizomycotina</taxon>
        <taxon>Sordariomycetes</taxon>
        <taxon>Sordariomycetidae</taxon>
        <taxon>Calosphaeriales</taxon>
        <taxon>Pleurostomataceae</taxon>
        <taxon>Pleurostoma</taxon>
    </lineage>
</organism>
<dbReference type="Gene3D" id="3.30.559.10">
    <property type="entry name" value="Chloramphenicol acetyltransferase-like domain"/>
    <property type="match status" value="2"/>
</dbReference>
<evidence type="ECO:0000256" key="1">
    <source>
        <dbReference type="SAM" id="MobiDB-lite"/>
    </source>
</evidence>
<dbReference type="InterPro" id="IPR050317">
    <property type="entry name" value="Plant_Fungal_Acyltransferase"/>
</dbReference>
<dbReference type="Pfam" id="PF02458">
    <property type="entry name" value="Transferase"/>
    <property type="match status" value="1"/>
</dbReference>
<dbReference type="Proteomes" id="UP001174694">
    <property type="component" value="Unassembled WGS sequence"/>
</dbReference>
<evidence type="ECO:0000313" key="2">
    <source>
        <dbReference type="EMBL" id="KAJ9136939.1"/>
    </source>
</evidence>
<keyword evidence="2" id="KW-0808">Transferase</keyword>
<gene>
    <name evidence="2" type="ORF">NKR23_g9519</name>
</gene>
<keyword evidence="3" id="KW-1185">Reference proteome</keyword>
<dbReference type="PANTHER" id="PTHR31642:SF294">
    <property type="entry name" value="ACETYLTRANSFERASE MATC1"/>
    <property type="match status" value="1"/>
</dbReference>
<evidence type="ECO:0000313" key="3">
    <source>
        <dbReference type="Proteomes" id="UP001174694"/>
    </source>
</evidence>
<dbReference type="GO" id="GO:0016747">
    <property type="term" value="F:acyltransferase activity, transferring groups other than amino-acyl groups"/>
    <property type="evidence" value="ECO:0007669"/>
    <property type="project" value="TreeGrafter"/>
</dbReference>
<feature type="region of interest" description="Disordered" evidence="1">
    <location>
        <begin position="107"/>
        <end position="130"/>
    </location>
</feature>
<reference evidence="2" key="1">
    <citation type="submission" date="2022-07" db="EMBL/GenBank/DDBJ databases">
        <title>Fungi with potential for degradation of polypropylene.</title>
        <authorList>
            <person name="Gostincar C."/>
        </authorList>
    </citation>
    <scope>NUCLEOTIDE SEQUENCE</scope>
    <source>
        <strain evidence="2">EXF-13308</strain>
    </source>
</reference>
<dbReference type="PANTHER" id="PTHR31642">
    <property type="entry name" value="TRICHOTHECENE 3-O-ACETYLTRANSFERASE"/>
    <property type="match status" value="1"/>
</dbReference>
<proteinExistence type="predicted"/>
<dbReference type="EMBL" id="JANBVO010000037">
    <property type="protein sequence ID" value="KAJ9136939.1"/>
    <property type="molecule type" value="Genomic_DNA"/>
</dbReference>
<name>A0AA38VJZ3_9PEZI</name>
<dbReference type="InterPro" id="IPR023213">
    <property type="entry name" value="CAT-like_dom_sf"/>
</dbReference>